<keyword evidence="7 10" id="KW-0479">Metal-binding</keyword>
<dbReference type="Gene3D" id="3.40.50.2020">
    <property type="match status" value="1"/>
</dbReference>
<comment type="similarity">
    <text evidence="2 7 8">In the C-terminal section; belongs to the purine/pyrimidine phosphoribosyltransferase family.</text>
</comment>
<feature type="domain" description="Glutamine amidotransferase type-2" evidence="12">
    <location>
        <begin position="24"/>
        <end position="237"/>
    </location>
</feature>
<keyword evidence="13" id="KW-0032">Aminotransferase</keyword>
<dbReference type="EMBL" id="CABMJJ010000009">
    <property type="protein sequence ID" value="VVC04442.1"/>
    <property type="molecule type" value="Genomic_DNA"/>
</dbReference>
<dbReference type="PIRSF" id="PIRSF000485">
    <property type="entry name" value="Amd_phspho_trans"/>
    <property type="match status" value="1"/>
</dbReference>
<evidence type="ECO:0000313" key="14">
    <source>
        <dbReference type="Proteomes" id="UP000789941"/>
    </source>
</evidence>
<dbReference type="InterPro" id="IPR029055">
    <property type="entry name" value="Ntn_hydrolases_N"/>
</dbReference>
<dbReference type="GO" id="GO:0009113">
    <property type="term" value="P:purine nucleobase biosynthetic process"/>
    <property type="evidence" value="ECO:0007669"/>
    <property type="project" value="UniProtKB-UniRule"/>
</dbReference>
<feature type="binding site" evidence="7 10">
    <location>
        <position position="363"/>
    </location>
    <ligand>
        <name>Mg(2+)</name>
        <dbReference type="ChEBI" id="CHEBI:18420"/>
    </ligand>
</feature>
<evidence type="ECO:0000256" key="11">
    <source>
        <dbReference type="PIRSR" id="PIRSR000485-3"/>
    </source>
</evidence>
<evidence type="ECO:0000256" key="3">
    <source>
        <dbReference type="ARBA" id="ARBA00022676"/>
    </source>
</evidence>
<evidence type="ECO:0000256" key="4">
    <source>
        <dbReference type="ARBA" id="ARBA00022679"/>
    </source>
</evidence>
<evidence type="ECO:0000313" key="13">
    <source>
        <dbReference type="EMBL" id="VVC04442.1"/>
    </source>
</evidence>
<dbReference type="AlphaFoldDB" id="A0A5E4LWM8"/>
<organism evidence="13 14">
    <name type="scientific">Candidatus Bilamarchaeum dharawalense</name>
    <dbReference type="NCBI Taxonomy" id="2885759"/>
    <lineage>
        <taxon>Archaea</taxon>
        <taxon>Candidatus Micrarchaeota</taxon>
        <taxon>Candidatus Micrarchaeia</taxon>
        <taxon>Candidatus Anstonellales</taxon>
        <taxon>Candidatus Bilamarchaeaceae</taxon>
        <taxon>Candidatus Bilamarchaeum</taxon>
    </lineage>
</organism>
<evidence type="ECO:0000256" key="8">
    <source>
        <dbReference type="PIRNR" id="PIRNR000485"/>
    </source>
</evidence>
<dbReference type="GO" id="GO:0051539">
    <property type="term" value="F:4 iron, 4 sulfur cluster binding"/>
    <property type="evidence" value="ECO:0007669"/>
    <property type="project" value="UniProtKB-KW"/>
</dbReference>
<dbReference type="CDD" id="cd06223">
    <property type="entry name" value="PRTases_typeI"/>
    <property type="match status" value="1"/>
</dbReference>
<evidence type="ECO:0000256" key="2">
    <source>
        <dbReference type="ARBA" id="ARBA00010138"/>
    </source>
</evidence>
<evidence type="ECO:0000256" key="1">
    <source>
        <dbReference type="ARBA" id="ARBA00005209"/>
    </source>
</evidence>
<evidence type="ECO:0000256" key="5">
    <source>
        <dbReference type="ARBA" id="ARBA00022755"/>
    </source>
</evidence>
<comment type="cofactor">
    <cofactor evidence="7 10">
        <name>Mg(2+)</name>
        <dbReference type="ChEBI" id="CHEBI:18420"/>
    </cofactor>
    <text evidence="7 10">Binds 1 Mg(2+) ion per subunit.</text>
</comment>
<feature type="binding site" evidence="7 10">
    <location>
        <position position="362"/>
    </location>
    <ligand>
        <name>Mg(2+)</name>
        <dbReference type="ChEBI" id="CHEBI:18420"/>
    </ligand>
</feature>
<dbReference type="SUPFAM" id="SSF53271">
    <property type="entry name" value="PRTase-like"/>
    <property type="match status" value="1"/>
</dbReference>
<comment type="pathway">
    <text evidence="1 7 8">Purine metabolism; IMP biosynthesis via de novo pathway; N(1)-(5-phospho-D-ribosyl)glycinamide from 5-phospho-alpha-D-ribose 1-diphosphate: step 1/2.</text>
</comment>
<keyword evidence="7 11" id="KW-0408">Iron</keyword>
<dbReference type="Gene3D" id="3.60.20.10">
    <property type="entry name" value="Glutamine Phosphoribosylpyrophosphate, subunit 1, domain 1"/>
    <property type="match status" value="1"/>
</dbReference>
<feature type="binding site" evidence="7 10">
    <location>
        <position position="300"/>
    </location>
    <ligand>
        <name>Mg(2+)</name>
        <dbReference type="ChEBI" id="CHEBI:18420"/>
    </ligand>
</feature>
<comment type="cofactor">
    <cofactor evidence="7 11">
        <name>[4Fe-4S] cluster</name>
        <dbReference type="ChEBI" id="CHEBI:49883"/>
    </cofactor>
    <text evidence="7 11">Binds 1 [4Fe-4S] cluster per subunit.</text>
</comment>
<dbReference type="GO" id="GO:0006189">
    <property type="term" value="P:'de novo' IMP biosynthetic process"/>
    <property type="evidence" value="ECO:0007669"/>
    <property type="project" value="UniProtKB-UniRule"/>
</dbReference>
<dbReference type="GO" id="GO:0000287">
    <property type="term" value="F:magnesium ion binding"/>
    <property type="evidence" value="ECO:0007669"/>
    <property type="project" value="UniProtKB-UniRule"/>
</dbReference>
<name>A0A5E4LWM8_9ARCH</name>
<keyword evidence="4 7" id="KW-0808">Transferase</keyword>
<keyword evidence="7 11" id="KW-0411">Iron-sulfur</keyword>
<feature type="binding site" evidence="7 11">
    <location>
        <position position="399"/>
    </location>
    <ligand>
        <name>[4Fe-4S] cluster</name>
        <dbReference type="ChEBI" id="CHEBI:49883"/>
    </ligand>
</feature>
<feature type="binding site" evidence="7 11">
    <location>
        <position position="447"/>
    </location>
    <ligand>
        <name>[4Fe-4S] cluster</name>
        <dbReference type="ChEBI" id="CHEBI:49883"/>
    </ligand>
</feature>
<dbReference type="InterPro" id="IPR005854">
    <property type="entry name" value="PurF"/>
</dbReference>
<reference evidence="13 14" key="1">
    <citation type="submission" date="2019-08" db="EMBL/GenBank/DDBJ databases">
        <authorList>
            <person name="Vazquez-Campos X."/>
        </authorList>
    </citation>
    <scope>NUCLEOTIDE SEQUENCE [LARGE SCALE GENOMIC DNA]</scope>
    <source>
        <strain evidence="13">LFW-283_2</strain>
    </source>
</reference>
<dbReference type="Proteomes" id="UP000789941">
    <property type="component" value="Unassembled WGS sequence"/>
</dbReference>
<dbReference type="Pfam" id="PF00156">
    <property type="entry name" value="Pribosyltran"/>
    <property type="match status" value="1"/>
</dbReference>
<keyword evidence="3 7" id="KW-0328">Glycosyltransferase</keyword>
<dbReference type="EC" id="2.4.2.14" evidence="7"/>
<dbReference type="PANTHER" id="PTHR11907">
    <property type="entry name" value="AMIDOPHOSPHORIBOSYLTRANSFERASE"/>
    <property type="match status" value="1"/>
</dbReference>
<evidence type="ECO:0000256" key="6">
    <source>
        <dbReference type="ARBA" id="ARBA00022962"/>
    </source>
</evidence>
<dbReference type="HAMAP" id="MF_01931">
    <property type="entry name" value="PurF"/>
    <property type="match status" value="1"/>
</dbReference>
<comment type="function">
    <text evidence="7">Catalyzes the formation of phosphoribosylamine from phosphoribosylpyrophosphate (PRPP) and glutamine.</text>
</comment>
<comment type="caution">
    <text evidence="13">The sequence shown here is derived from an EMBL/GenBank/DDBJ whole genome shotgun (WGS) entry which is preliminary data.</text>
</comment>
<accession>A0A5E4LWM8</accession>
<evidence type="ECO:0000256" key="7">
    <source>
        <dbReference type="HAMAP-Rule" id="MF_01931"/>
    </source>
</evidence>
<keyword evidence="6 7" id="KW-0315">Glutamine amidotransferase</keyword>
<keyword evidence="7" id="KW-0004">4Fe-4S</keyword>
<feature type="binding site" evidence="7 11">
    <location>
        <position position="253"/>
    </location>
    <ligand>
        <name>[4Fe-4S] cluster</name>
        <dbReference type="ChEBI" id="CHEBI:49883"/>
    </ligand>
</feature>
<protein>
    <recommendedName>
        <fullName evidence="7">Amidophosphoribosyltransferase</fullName>
        <shortName evidence="7">ATase</shortName>
        <ecNumber evidence="7">2.4.2.14</ecNumber>
    </recommendedName>
    <alternativeName>
        <fullName evidence="7">Glutamine phosphoribosylpyrophosphate amidotransferase</fullName>
        <shortName evidence="7">GPATase</shortName>
    </alternativeName>
</protein>
<dbReference type="UniPathway" id="UPA00074">
    <property type="reaction ID" value="UER00124"/>
</dbReference>
<dbReference type="SUPFAM" id="SSF56235">
    <property type="entry name" value="N-terminal nucleophile aminohydrolases (Ntn hydrolases)"/>
    <property type="match status" value="1"/>
</dbReference>
<comment type="catalytic activity">
    <reaction evidence="7 8">
        <text>5-phospho-beta-D-ribosylamine + L-glutamate + diphosphate = 5-phospho-alpha-D-ribose 1-diphosphate + L-glutamine + H2O</text>
        <dbReference type="Rhea" id="RHEA:14905"/>
        <dbReference type="ChEBI" id="CHEBI:15377"/>
        <dbReference type="ChEBI" id="CHEBI:29985"/>
        <dbReference type="ChEBI" id="CHEBI:33019"/>
        <dbReference type="ChEBI" id="CHEBI:58017"/>
        <dbReference type="ChEBI" id="CHEBI:58359"/>
        <dbReference type="ChEBI" id="CHEBI:58681"/>
        <dbReference type="EC" id="2.4.2.14"/>
    </reaction>
</comment>
<sequence>MVTTTYFDQKRFSSWETEEKREECGIVGIYSKKGTDVAPYLYRALIALQHRGQDAAGFAVFDGKKIEPHRGVGMVDQIFNHKDIDAKGYIGIGHTRYPTIGECRLCDVQPTVFQGVATAHNGHVANYDELKKQLEHVGYTFDSTVDSEPIAYMLHENKEIDRGVTEVMKRAQGSFSDAAIFQNKLIIFRDPHAIRPLVWGENEELICFASETVALDINNIPYKGVVKGGERIIVQENGTLDRKQIVPEQPRHCMFEYVYFARPDSILNERGVYQARRKLGEFLAKEAPVDADVVVAVPDTSRPAAASYAATLGLPCEEGLIKNRYIGRTFIMPNQEKRVGAVKLKLNPLKDIIEGKRIVLVDDSIVRGTTLKEIVALVRGAGAIEVHLRITCPPVKAPCFYGVDMSTYGELIANKKTVDEIRKYLNADSLHYISIEGLKKAINLPLCTGCLNEDYPTKYVKELAAKTKNEEM</sequence>
<evidence type="ECO:0000256" key="10">
    <source>
        <dbReference type="PIRSR" id="PIRSR000485-2"/>
    </source>
</evidence>
<dbReference type="NCBIfam" id="TIGR01134">
    <property type="entry name" value="purF"/>
    <property type="match status" value="1"/>
</dbReference>
<dbReference type="InterPro" id="IPR000836">
    <property type="entry name" value="PRTase_dom"/>
</dbReference>
<dbReference type="GO" id="GO:0004044">
    <property type="term" value="F:amidophosphoribosyltransferase activity"/>
    <property type="evidence" value="ECO:0007669"/>
    <property type="project" value="UniProtKB-UniRule"/>
</dbReference>
<feature type="active site" description="Nucleophile" evidence="7 9">
    <location>
        <position position="24"/>
    </location>
</feature>
<dbReference type="InterPro" id="IPR017932">
    <property type="entry name" value="GATase_2_dom"/>
</dbReference>
<dbReference type="Pfam" id="PF13522">
    <property type="entry name" value="GATase_6"/>
    <property type="match status" value="1"/>
</dbReference>
<feature type="binding site" evidence="7 11">
    <location>
        <position position="450"/>
    </location>
    <ligand>
        <name>[4Fe-4S] cluster</name>
        <dbReference type="ChEBI" id="CHEBI:49883"/>
    </ligand>
</feature>
<dbReference type="GO" id="GO:0008483">
    <property type="term" value="F:transaminase activity"/>
    <property type="evidence" value="ECO:0007669"/>
    <property type="project" value="UniProtKB-KW"/>
</dbReference>
<dbReference type="PROSITE" id="PS51278">
    <property type="entry name" value="GATASE_TYPE_2"/>
    <property type="match status" value="1"/>
</dbReference>
<evidence type="ECO:0000256" key="9">
    <source>
        <dbReference type="PIRSR" id="PIRSR000485-1"/>
    </source>
</evidence>
<dbReference type="InterPro" id="IPR029057">
    <property type="entry name" value="PRTase-like"/>
</dbReference>
<evidence type="ECO:0000259" key="12">
    <source>
        <dbReference type="PROSITE" id="PS51278"/>
    </source>
</evidence>
<keyword evidence="5 7" id="KW-0658">Purine biosynthesis</keyword>
<proteinExistence type="inferred from homology"/>
<keyword evidence="7 10" id="KW-0460">Magnesium</keyword>
<gene>
    <name evidence="13" type="primary">glmS_2</name>
    <name evidence="7" type="synonym">purF</name>
    <name evidence="13" type="ORF">LFW2832_00953</name>
</gene>